<dbReference type="InterPro" id="IPR036770">
    <property type="entry name" value="Ankyrin_rpt-contain_sf"/>
</dbReference>
<gene>
    <name evidence="3" type="ORF">LEP1GSC194_2073</name>
</gene>
<dbReference type="PANTHER" id="PTHR24201">
    <property type="entry name" value="ANK_REP_REGION DOMAIN-CONTAINING PROTEIN"/>
    <property type="match status" value="1"/>
</dbReference>
<evidence type="ECO:0000256" key="2">
    <source>
        <dbReference type="ARBA" id="ARBA00023043"/>
    </source>
</evidence>
<accession>M6D5J9</accession>
<dbReference type="AlphaFoldDB" id="M6D5J9"/>
<dbReference type="EMBL" id="ANIK01000021">
    <property type="protein sequence ID" value="EMJ96493.1"/>
    <property type="molecule type" value="Genomic_DNA"/>
</dbReference>
<dbReference type="PANTHER" id="PTHR24201:SF15">
    <property type="entry name" value="ANKYRIN REPEAT DOMAIN-CONTAINING PROTEIN 66"/>
    <property type="match status" value="1"/>
</dbReference>
<dbReference type="SUPFAM" id="SSF48403">
    <property type="entry name" value="Ankyrin repeat"/>
    <property type="match status" value="1"/>
</dbReference>
<dbReference type="PATRIC" id="fig|1218565.3.peg.1114"/>
<dbReference type="InterPro" id="IPR002110">
    <property type="entry name" value="Ankyrin_rpt"/>
</dbReference>
<keyword evidence="2" id="KW-0040">ANK repeat</keyword>
<protein>
    <submittedName>
        <fullName evidence="3">Ankyrin repeat protein</fullName>
    </submittedName>
</protein>
<sequence>MSSSAVRPWPDSPKLFPGIHLFYFPMNLMKTILIFLLSIPLFAQHPNHAIGESFLKISKRANLPDATISGSGIRAVLLVGDVDGDNGQGTLGYIKNMQDLAKILRTRNIQVTEYYSPNNSWEQIKGSIQGANLVLYAGHGIGSNLTQTPYHQKYVGGFALKGKFVSNEDVENTLKPAPGAIVLFLGACFTAGNMAYDMGVIDAEETKHRISMYSAPFLKAGFQGYYATWAPWTAQSIIAELFTDKTFGSVYDTQTNLSEVTKIDHPTDSNGKLFYHKGRMESKVVFDYAFAGNPNARISDKASHNNAQTVLTPEEQTAKNAALIKAVYKKDVKTATKLLNEGADPNAENKGWRILHLSVYFDLPELTKLLLDKKANPNYQVDGYTALSLATAYERTEIISLLEAAGGTKSRSTSVKPKP</sequence>
<evidence type="ECO:0000313" key="3">
    <source>
        <dbReference type="EMBL" id="EMJ96493.1"/>
    </source>
</evidence>
<dbReference type="SMART" id="SM00248">
    <property type="entry name" value="ANK"/>
    <property type="match status" value="3"/>
</dbReference>
<organism evidence="3 4">
    <name type="scientific">Leptospira alstonii serovar Sichuan str. 79601</name>
    <dbReference type="NCBI Taxonomy" id="1218565"/>
    <lineage>
        <taxon>Bacteria</taxon>
        <taxon>Pseudomonadati</taxon>
        <taxon>Spirochaetota</taxon>
        <taxon>Spirochaetia</taxon>
        <taxon>Leptospirales</taxon>
        <taxon>Leptospiraceae</taxon>
        <taxon>Leptospira</taxon>
    </lineage>
</organism>
<comment type="caution">
    <text evidence="3">The sequence shown here is derived from an EMBL/GenBank/DDBJ whole genome shotgun (WGS) entry which is preliminary data.</text>
</comment>
<evidence type="ECO:0000256" key="1">
    <source>
        <dbReference type="ARBA" id="ARBA00022737"/>
    </source>
</evidence>
<name>M6D5J9_9LEPT</name>
<keyword evidence="1" id="KW-0677">Repeat</keyword>
<dbReference type="Pfam" id="PF12796">
    <property type="entry name" value="Ank_2"/>
    <property type="match status" value="1"/>
</dbReference>
<dbReference type="InterPro" id="IPR050776">
    <property type="entry name" value="Ank_Repeat/CDKN_Inhibitor"/>
</dbReference>
<proteinExistence type="predicted"/>
<reference evidence="3 4" key="1">
    <citation type="submission" date="2013-01" db="EMBL/GenBank/DDBJ databases">
        <authorList>
            <person name="Harkins D.M."/>
            <person name="Durkin A.S."/>
            <person name="Brinkac L.M."/>
            <person name="Haft D.H."/>
            <person name="Selengut J.D."/>
            <person name="Sanka R."/>
            <person name="DePew J."/>
            <person name="Purushe J."/>
            <person name="Galloway R.L."/>
            <person name="Vinetz J.M."/>
            <person name="Sutton G.G."/>
            <person name="Nierman W.C."/>
            <person name="Fouts D.E."/>
        </authorList>
    </citation>
    <scope>NUCLEOTIDE SEQUENCE [LARGE SCALE GENOMIC DNA]</scope>
    <source>
        <strain evidence="3 4">79601</strain>
    </source>
</reference>
<dbReference type="Gene3D" id="1.25.40.20">
    <property type="entry name" value="Ankyrin repeat-containing domain"/>
    <property type="match status" value="1"/>
</dbReference>
<dbReference type="Proteomes" id="UP000011988">
    <property type="component" value="Unassembled WGS sequence"/>
</dbReference>
<evidence type="ECO:0000313" key="4">
    <source>
        <dbReference type="Proteomes" id="UP000011988"/>
    </source>
</evidence>